<dbReference type="EMBL" id="AWSC01000042">
    <property type="protein sequence ID" value="ERH16354.1"/>
    <property type="molecule type" value="Genomic_DNA"/>
</dbReference>
<gene>
    <name evidence="1" type="ORF">HMPREF1978_01098</name>
</gene>
<comment type="caution">
    <text evidence="1">The sequence shown here is derived from an EMBL/GenBank/DDBJ whole genome shotgun (WGS) entry which is preliminary data.</text>
</comment>
<protein>
    <submittedName>
        <fullName evidence="1">Uncharacterized protein</fullName>
    </submittedName>
</protein>
<dbReference type="AlphaFoldDB" id="U1Q2C0"/>
<accession>U1Q2C0</accession>
<dbReference type="Proteomes" id="UP000016481">
    <property type="component" value="Unassembled WGS sequence"/>
</dbReference>
<proteinExistence type="predicted"/>
<sequence>MFTNAIICSFAFSNCTDENAIACGTTVSLVNSQPGDLAI</sequence>
<name>U1Q2C0_9ACTO</name>
<organism evidence="1 2">
    <name type="scientific">Actinomyces graevenitzii F0530</name>
    <dbReference type="NCBI Taxonomy" id="1321817"/>
    <lineage>
        <taxon>Bacteria</taxon>
        <taxon>Bacillati</taxon>
        <taxon>Actinomycetota</taxon>
        <taxon>Actinomycetes</taxon>
        <taxon>Actinomycetales</taxon>
        <taxon>Actinomycetaceae</taxon>
        <taxon>Actinomyces</taxon>
    </lineage>
</organism>
<dbReference type="HOGENOM" id="CLU_3303272_0_0_11"/>
<evidence type="ECO:0000313" key="2">
    <source>
        <dbReference type="Proteomes" id="UP000016481"/>
    </source>
</evidence>
<evidence type="ECO:0000313" key="1">
    <source>
        <dbReference type="EMBL" id="ERH16354.1"/>
    </source>
</evidence>
<reference evidence="1 2" key="1">
    <citation type="submission" date="2013-08" db="EMBL/GenBank/DDBJ databases">
        <authorList>
            <person name="Weinstock G."/>
            <person name="Sodergren E."/>
            <person name="Wylie T."/>
            <person name="Fulton L."/>
            <person name="Fulton R."/>
            <person name="Fronick C."/>
            <person name="O'Laughlin M."/>
            <person name="Godfrey J."/>
            <person name="Miner T."/>
            <person name="Herter B."/>
            <person name="Appelbaum E."/>
            <person name="Cordes M."/>
            <person name="Lek S."/>
            <person name="Wollam A."/>
            <person name="Pepin K.H."/>
            <person name="Palsikar V.B."/>
            <person name="Mitreva M."/>
            <person name="Wilson R.K."/>
        </authorList>
    </citation>
    <scope>NUCLEOTIDE SEQUENCE [LARGE SCALE GENOMIC DNA]</scope>
    <source>
        <strain evidence="1 2">F0530</strain>
    </source>
</reference>